<dbReference type="EMBL" id="JAWHQM010000025">
    <property type="protein sequence ID" value="KAK5632514.1"/>
    <property type="molecule type" value="Genomic_DNA"/>
</dbReference>
<evidence type="ECO:0000256" key="1">
    <source>
        <dbReference type="ARBA" id="ARBA00004123"/>
    </source>
</evidence>
<organism evidence="7 8">
    <name type="scientific">Xylaria bambusicola</name>
    <dbReference type="NCBI Taxonomy" id="326684"/>
    <lineage>
        <taxon>Eukaryota</taxon>
        <taxon>Fungi</taxon>
        <taxon>Dikarya</taxon>
        <taxon>Ascomycota</taxon>
        <taxon>Pezizomycotina</taxon>
        <taxon>Sordariomycetes</taxon>
        <taxon>Xylariomycetidae</taxon>
        <taxon>Xylariales</taxon>
        <taxon>Xylariaceae</taxon>
        <taxon>Xylaria</taxon>
    </lineage>
</organism>
<keyword evidence="2" id="KW-0678">Repressor</keyword>
<keyword evidence="3" id="KW-0805">Transcription regulation</keyword>
<evidence type="ECO:0008006" key="9">
    <source>
        <dbReference type="Google" id="ProtNLM"/>
    </source>
</evidence>
<dbReference type="GO" id="GO:0005654">
    <property type="term" value="C:nucleoplasm"/>
    <property type="evidence" value="ECO:0007669"/>
    <property type="project" value="UniProtKB-ARBA"/>
</dbReference>
<dbReference type="GO" id="GO:0010468">
    <property type="term" value="P:regulation of gene expression"/>
    <property type="evidence" value="ECO:0007669"/>
    <property type="project" value="UniProtKB-ARBA"/>
</dbReference>
<gene>
    <name evidence="7" type="ORF">RRF57_008228</name>
</gene>
<feature type="compositionally biased region" description="Basic and acidic residues" evidence="6">
    <location>
        <begin position="111"/>
        <end position="124"/>
    </location>
</feature>
<dbReference type="Proteomes" id="UP001305414">
    <property type="component" value="Unassembled WGS sequence"/>
</dbReference>
<feature type="region of interest" description="Disordered" evidence="6">
    <location>
        <begin position="362"/>
        <end position="409"/>
    </location>
</feature>
<proteinExistence type="predicted"/>
<feature type="region of interest" description="Disordered" evidence="6">
    <location>
        <begin position="111"/>
        <end position="139"/>
    </location>
</feature>
<dbReference type="SMART" id="SM01401">
    <property type="entry name" value="Sds3"/>
    <property type="match status" value="1"/>
</dbReference>
<feature type="region of interest" description="Disordered" evidence="6">
    <location>
        <begin position="277"/>
        <end position="329"/>
    </location>
</feature>
<evidence type="ECO:0000256" key="6">
    <source>
        <dbReference type="SAM" id="MobiDB-lite"/>
    </source>
</evidence>
<dbReference type="PANTHER" id="PTHR21964">
    <property type="entry name" value="BREAST CANCER METASTASIS-SUPPRESSOR 1"/>
    <property type="match status" value="1"/>
</dbReference>
<comment type="subcellular location">
    <subcellularLocation>
        <location evidence="1">Nucleus</location>
    </subcellularLocation>
</comment>
<sequence>MPSTNISPPLSFLCIQIWYHTLVGFHHWPLMAALDAGQHPAAATSKIARQSPQPPSAQSKRDKKRQVLSDRLSALSEQFNREKDRHYREELQKIQVDVSLVSRVDPYADRPLDQIDRERRERELSQATNGANNNSGASHRSLLEMAGPTFQEWIHEVEDLLETRDYDMTAQKFALRHPLTHSQYDYERKMQDYHNTHAYRIEVAKREHKALSDTLRDRLINNIMSKKYRLTKEKEAIDISDSSALLLHPNQFSLTNPASPGGPHGKRNTRLRREMEEMPGFSDNKKRKRHAADDDGSPAPTRRGDTSNATPFWQSDRLKSLRRGTGPVYSMDKLFTDKELSMTYNAAALASHKHLLTRRDARGNVLPSPEESDTSNGDGNEEEEELSAATMERQPSHTTRSTRGGQQNFYDDKMLGLEGLANFELPGNLNKVAAQEPKMPPLIQSHYVKAYVKSESNTPASLSAEDTAHDITVMTIWKNFQSKNGKGSNIEVDNGGRRLLEAMSTPQRRNKNVTYVQRARPSTDALAESLGVSSSVRDEPAVNQALMNAVANSSAGVPMSRQSSLGGVAMSRTGSGRGKRKG</sequence>
<keyword evidence="8" id="KW-1185">Reference proteome</keyword>
<feature type="compositionally biased region" description="Polar residues" evidence="6">
    <location>
        <begin position="396"/>
        <end position="409"/>
    </location>
</feature>
<keyword evidence="5" id="KW-0539">Nucleus</keyword>
<dbReference type="AlphaFoldDB" id="A0AAN7URR2"/>
<evidence type="ECO:0000313" key="8">
    <source>
        <dbReference type="Proteomes" id="UP001305414"/>
    </source>
</evidence>
<feature type="region of interest" description="Disordered" evidence="6">
    <location>
        <begin position="42"/>
        <end position="68"/>
    </location>
</feature>
<feature type="compositionally biased region" description="Polar residues" evidence="6">
    <location>
        <begin position="553"/>
        <end position="565"/>
    </location>
</feature>
<feature type="region of interest" description="Disordered" evidence="6">
    <location>
        <begin position="251"/>
        <end position="270"/>
    </location>
</feature>
<dbReference type="Pfam" id="PF08598">
    <property type="entry name" value="Sds3"/>
    <property type="match status" value="1"/>
</dbReference>
<evidence type="ECO:0000256" key="3">
    <source>
        <dbReference type="ARBA" id="ARBA00023015"/>
    </source>
</evidence>
<comment type="caution">
    <text evidence="7">The sequence shown here is derived from an EMBL/GenBank/DDBJ whole genome shotgun (WGS) entry which is preliminary data.</text>
</comment>
<feature type="compositionally biased region" description="Low complexity" evidence="6">
    <location>
        <begin position="129"/>
        <end position="138"/>
    </location>
</feature>
<reference evidence="7 8" key="1">
    <citation type="submission" date="2023-10" db="EMBL/GenBank/DDBJ databases">
        <title>Draft genome sequence of Xylaria bambusicola isolate GMP-LS, the root and basal stem rot pathogen of sugarcane in Indonesia.</title>
        <authorList>
            <person name="Selvaraj P."/>
            <person name="Muralishankar V."/>
            <person name="Muruganantham S."/>
            <person name="Sp S."/>
            <person name="Haryani S."/>
            <person name="Lau K.J.X."/>
            <person name="Naqvi N.I."/>
        </authorList>
    </citation>
    <scope>NUCLEOTIDE SEQUENCE [LARGE SCALE GENOMIC DNA]</scope>
    <source>
        <strain evidence="7">GMP-LS</strain>
    </source>
</reference>
<evidence type="ECO:0000256" key="5">
    <source>
        <dbReference type="ARBA" id="ARBA00023242"/>
    </source>
</evidence>
<evidence type="ECO:0000256" key="4">
    <source>
        <dbReference type="ARBA" id="ARBA00023163"/>
    </source>
</evidence>
<feature type="region of interest" description="Disordered" evidence="6">
    <location>
        <begin position="553"/>
        <end position="582"/>
    </location>
</feature>
<accession>A0AAN7URR2</accession>
<protein>
    <recommendedName>
        <fullName evidence="9">Deacetylase complex subunit protein</fullName>
    </recommendedName>
</protein>
<evidence type="ECO:0000256" key="2">
    <source>
        <dbReference type="ARBA" id="ARBA00022491"/>
    </source>
</evidence>
<dbReference type="InterPro" id="IPR013907">
    <property type="entry name" value="Sds3"/>
</dbReference>
<evidence type="ECO:0000313" key="7">
    <source>
        <dbReference type="EMBL" id="KAK5632514.1"/>
    </source>
</evidence>
<keyword evidence="4" id="KW-0804">Transcription</keyword>
<name>A0AAN7URR2_9PEZI</name>